<evidence type="ECO:0000259" key="6">
    <source>
        <dbReference type="Pfam" id="PF03466"/>
    </source>
</evidence>
<keyword evidence="8" id="KW-1185">Reference proteome</keyword>
<dbReference type="RefSeq" id="WP_082804260.1">
    <property type="nucleotide sequence ID" value="NZ_FIZX01000001.1"/>
</dbReference>
<dbReference type="GO" id="GO:0043565">
    <property type="term" value="F:sequence-specific DNA binding"/>
    <property type="evidence" value="ECO:0007669"/>
    <property type="project" value="TreeGrafter"/>
</dbReference>
<evidence type="ECO:0000256" key="4">
    <source>
        <dbReference type="ARBA" id="ARBA00023163"/>
    </source>
</evidence>
<dbReference type="STRING" id="1796497.GCE9029_00681"/>
<dbReference type="InterPro" id="IPR000847">
    <property type="entry name" value="LysR_HTH_N"/>
</dbReference>
<dbReference type="Proteomes" id="UP000071641">
    <property type="component" value="Unassembled WGS sequence"/>
</dbReference>
<evidence type="ECO:0000256" key="2">
    <source>
        <dbReference type="ARBA" id="ARBA00023015"/>
    </source>
</evidence>
<dbReference type="PANTHER" id="PTHR30537">
    <property type="entry name" value="HTH-TYPE TRANSCRIPTIONAL REGULATOR"/>
    <property type="match status" value="1"/>
</dbReference>
<dbReference type="InterPro" id="IPR058163">
    <property type="entry name" value="LysR-type_TF_proteobact-type"/>
</dbReference>
<keyword evidence="2" id="KW-0805">Transcription regulation</keyword>
<comment type="similarity">
    <text evidence="1">Belongs to the LysR transcriptional regulatory family.</text>
</comment>
<dbReference type="EMBL" id="FIZX01000001">
    <property type="protein sequence ID" value="CZF78182.1"/>
    <property type="molecule type" value="Genomic_DNA"/>
</dbReference>
<dbReference type="Pfam" id="PF00126">
    <property type="entry name" value="HTH_1"/>
    <property type="match status" value="1"/>
</dbReference>
<evidence type="ECO:0000313" key="8">
    <source>
        <dbReference type="Proteomes" id="UP000071641"/>
    </source>
</evidence>
<organism evidence="7 8">
    <name type="scientific">Grimontia celer</name>
    <dbReference type="NCBI Taxonomy" id="1796497"/>
    <lineage>
        <taxon>Bacteria</taxon>
        <taxon>Pseudomonadati</taxon>
        <taxon>Pseudomonadota</taxon>
        <taxon>Gammaproteobacteria</taxon>
        <taxon>Vibrionales</taxon>
        <taxon>Vibrionaceae</taxon>
        <taxon>Grimontia</taxon>
    </lineage>
</organism>
<sequence length="303" mass="34109">MSRCTPSYKSLEVFLAVARTQSYFLAGEEMCIDATGVYKHIKTVENYFDQRLVLGSKGNVKLSEAGKQLAKQLNDGFEIINSACSTLKKDDSLNVKLPISFGLRWLLPNTHDNFSLASEFGQFHFHVAYSHTIDFADEDFDMAVVYTVNSKDQKFYDERLVAVAKPEYLETLIDASWPELLKHGRIIHPSSTEADWEIFLDKLDMDVRQSWCSQRMMTDSISSAISIVKEIGGIAVVDPLFIQNELASGELVMVTPEVVPTGFGYKLAGSRVMPDEDAYRFLEKWLTENCQFNLPALSQADVA</sequence>
<keyword evidence="4" id="KW-0804">Transcription</keyword>
<evidence type="ECO:0000259" key="5">
    <source>
        <dbReference type="Pfam" id="PF00126"/>
    </source>
</evidence>
<dbReference type="Gene3D" id="1.10.10.10">
    <property type="entry name" value="Winged helix-like DNA-binding domain superfamily/Winged helix DNA-binding domain"/>
    <property type="match status" value="1"/>
</dbReference>
<name>A0A128EUB4_9GAMM</name>
<evidence type="ECO:0000256" key="3">
    <source>
        <dbReference type="ARBA" id="ARBA00023125"/>
    </source>
</evidence>
<dbReference type="GO" id="GO:0006351">
    <property type="term" value="P:DNA-templated transcription"/>
    <property type="evidence" value="ECO:0007669"/>
    <property type="project" value="TreeGrafter"/>
</dbReference>
<gene>
    <name evidence="7" type="primary">gcvA_3</name>
    <name evidence="7" type="ORF">GCE9029_00681</name>
</gene>
<dbReference type="Gene3D" id="3.40.190.10">
    <property type="entry name" value="Periplasmic binding protein-like II"/>
    <property type="match status" value="2"/>
</dbReference>
<dbReference type="Pfam" id="PF03466">
    <property type="entry name" value="LysR_substrate"/>
    <property type="match status" value="1"/>
</dbReference>
<dbReference type="SUPFAM" id="SSF53850">
    <property type="entry name" value="Periplasmic binding protein-like II"/>
    <property type="match status" value="1"/>
</dbReference>
<reference evidence="8" key="1">
    <citation type="submission" date="2016-02" db="EMBL/GenBank/DDBJ databases">
        <authorList>
            <person name="Rodrigo-Torres Lidia"/>
            <person name="Arahal R.David."/>
        </authorList>
    </citation>
    <scope>NUCLEOTIDE SEQUENCE [LARGE SCALE GENOMIC DNA]</scope>
    <source>
        <strain evidence="8">CECT 9029</strain>
    </source>
</reference>
<proteinExistence type="inferred from homology"/>
<keyword evidence="3" id="KW-0238">DNA-binding</keyword>
<evidence type="ECO:0000313" key="7">
    <source>
        <dbReference type="EMBL" id="CZF78182.1"/>
    </source>
</evidence>
<dbReference type="OrthoDB" id="5526340at2"/>
<dbReference type="InterPro" id="IPR036390">
    <property type="entry name" value="WH_DNA-bd_sf"/>
</dbReference>
<feature type="domain" description="HTH lysR-type" evidence="5">
    <location>
        <begin position="9"/>
        <end position="67"/>
    </location>
</feature>
<dbReference type="InterPro" id="IPR005119">
    <property type="entry name" value="LysR_subst-bd"/>
</dbReference>
<dbReference type="GO" id="GO:0003700">
    <property type="term" value="F:DNA-binding transcription factor activity"/>
    <property type="evidence" value="ECO:0007669"/>
    <property type="project" value="InterPro"/>
</dbReference>
<dbReference type="SUPFAM" id="SSF46785">
    <property type="entry name" value="Winged helix' DNA-binding domain"/>
    <property type="match status" value="1"/>
</dbReference>
<protein>
    <submittedName>
        <fullName evidence="7">Glycine cleavage system transcriptional activator</fullName>
    </submittedName>
</protein>
<accession>A0A128EUB4</accession>
<evidence type="ECO:0000256" key="1">
    <source>
        <dbReference type="ARBA" id="ARBA00009437"/>
    </source>
</evidence>
<feature type="domain" description="LysR substrate-binding" evidence="6">
    <location>
        <begin position="135"/>
        <end position="286"/>
    </location>
</feature>
<dbReference type="PANTHER" id="PTHR30537:SF26">
    <property type="entry name" value="GLYCINE CLEAVAGE SYSTEM TRANSCRIPTIONAL ACTIVATOR"/>
    <property type="match status" value="1"/>
</dbReference>
<dbReference type="InterPro" id="IPR036388">
    <property type="entry name" value="WH-like_DNA-bd_sf"/>
</dbReference>
<dbReference type="AlphaFoldDB" id="A0A128EUB4"/>